<evidence type="ECO:0000256" key="1">
    <source>
        <dbReference type="SAM" id="SignalP"/>
    </source>
</evidence>
<name>A0A9X4P7C2_9BURK</name>
<evidence type="ECO:0000313" key="3">
    <source>
        <dbReference type="EMBL" id="MDG5977233.1"/>
    </source>
</evidence>
<reference evidence="3" key="1">
    <citation type="submission" date="2013-01" db="EMBL/GenBank/DDBJ databases">
        <title>Genome draft of Hydrogenophaga taeniospiralis 2K1.</title>
        <authorList>
            <person name="Gomila M."/>
            <person name="Lalucat J."/>
        </authorList>
    </citation>
    <scope>NUCLEOTIDE SEQUENCE</scope>
    <source>
        <strain evidence="3">CCUG 15921</strain>
    </source>
</reference>
<dbReference type="PRINTS" id="PR00411">
    <property type="entry name" value="PNDRDTASEI"/>
</dbReference>
<organism evidence="3 4">
    <name type="scientific">Hydrogenophaga taeniospiralis CCUG 15921</name>
    <dbReference type="NCBI Taxonomy" id="1281780"/>
    <lineage>
        <taxon>Bacteria</taxon>
        <taxon>Pseudomonadati</taxon>
        <taxon>Pseudomonadota</taxon>
        <taxon>Betaproteobacteria</taxon>
        <taxon>Burkholderiales</taxon>
        <taxon>Comamonadaceae</taxon>
        <taxon>Hydrogenophaga</taxon>
    </lineage>
</organism>
<comment type="caution">
    <text evidence="3">The sequence shown here is derived from an EMBL/GenBank/DDBJ whole genome shotgun (WGS) entry which is preliminary data.</text>
</comment>
<dbReference type="GO" id="GO:0016491">
    <property type="term" value="F:oxidoreductase activity"/>
    <property type="evidence" value="ECO:0007669"/>
    <property type="project" value="InterPro"/>
</dbReference>
<proteinExistence type="predicted"/>
<dbReference type="Proteomes" id="UP001152876">
    <property type="component" value="Unassembled WGS sequence"/>
</dbReference>
<keyword evidence="4" id="KW-1185">Reference proteome</keyword>
<feature type="signal peptide" evidence="1">
    <location>
        <begin position="1"/>
        <end position="22"/>
    </location>
</feature>
<sequence length="459" mass="48261">MREVKLAIVGAGWAGLAAAVAAAEAGVGVTVFEASRALGGRARALQVQRPDGVPLTLDNGQHILIGAYSQTLALMQRVGNDPAQALLCLPLALPYPDGSGLQTPAWAARWPAPLDALAAIATARGWRWSERLALIRASLGWQATGFVCAPSLTVAALCARLPARVMDELIEPLCVSALNLPARDASAQVFLRVMRDALFGRGFGGWAASSLLLPRTDLCTLFPQAAARWLQTRHAATARIIEGARVLGLHHQGPGWRLSGQRQGEAFDQTFDHVIWATAAGPAAQAMAQTAAHTPDADTADRLRTWAHDAAALDFTAITTVYAWAPGARLAAPMLALRAEPDAHAAPAQFVFDRGQLAPQDPAAQGVLAFVISASEGERDELQARVLQQAARQLGLGGLQPIQTVVEKRATFACTAGLRRPAQAIAPGLWAAGDYVDGPYPATLEGAVRSGLAAVARVF</sequence>
<feature type="domain" description="Amine oxidase" evidence="2">
    <location>
        <begin position="14"/>
        <end position="458"/>
    </location>
</feature>
<feature type="chain" id="PRO_5040742869" evidence="1">
    <location>
        <begin position="23"/>
        <end position="459"/>
    </location>
</feature>
<dbReference type="Gene3D" id="1.10.3110.10">
    <property type="entry name" value="protoporphyrinogen ix oxidase, domain 3"/>
    <property type="match status" value="1"/>
</dbReference>
<dbReference type="InterPro" id="IPR017830">
    <property type="entry name" value="SQase_HpnE"/>
</dbReference>
<protein>
    <submittedName>
        <fullName evidence="3">Squalene-associated faD-dependent desaturase</fullName>
    </submittedName>
</protein>
<dbReference type="SUPFAM" id="SSF51905">
    <property type="entry name" value="FAD/NAD(P)-binding domain"/>
    <property type="match status" value="1"/>
</dbReference>
<accession>A0A9X4P7C2</accession>
<dbReference type="AlphaFoldDB" id="A0A9X4P7C2"/>
<gene>
    <name evidence="3" type="ORF">H010_18370</name>
</gene>
<dbReference type="InterPro" id="IPR002937">
    <property type="entry name" value="Amino_oxidase"/>
</dbReference>
<evidence type="ECO:0000259" key="2">
    <source>
        <dbReference type="Pfam" id="PF01593"/>
    </source>
</evidence>
<dbReference type="EMBL" id="AOGK01000018">
    <property type="protein sequence ID" value="MDG5977233.1"/>
    <property type="molecule type" value="Genomic_DNA"/>
</dbReference>
<dbReference type="PANTHER" id="PTHR42923">
    <property type="entry name" value="PROTOPORPHYRINOGEN OXIDASE"/>
    <property type="match status" value="1"/>
</dbReference>
<dbReference type="Pfam" id="PF01593">
    <property type="entry name" value="Amino_oxidase"/>
    <property type="match status" value="1"/>
</dbReference>
<dbReference type="InterPro" id="IPR036188">
    <property type="entry name" value="FAD/NAD-bd_sf"/>
</dbReference>
<dbReference type="Gene3D" id="3.50.50.60">
    <property type="entry name" value="FAD/NAD(P)-binding domain"/>
    <property type="match status" value="1"/>
</dbReference>
<dbReference type="Gene3D" id="3.90.660.20">
    <property type="entry name" value="Protoporphyrinogen oxidase, mitochondrial, domain 2"/>
    <property type="match status" value="1"/>
</dbReference>
<dbReference type="NCBIfam" id="TIGR03467">
    <property type="entry name" value="HpnE"/>
    <property type="match status" value="1"/>
</dbReference>
<keyword evidence="1" id="KW-0732">Signal</keyword>
<evidence type="ECO:0000313" key="4">
    <source>
        <dbReference type="Proteomes" id="UP001152876"/>
    </source>
</evidence>
<dbReference type="PANTHER" id="PTHR42923:SF47">
    <property type="entry name" value="BLR3003 PROTEIN"/>
    <property type="match status" value="1"/>
</dbReference>
<dbReference type="InterPro" id="IPR050464">
    <property type="entry name" value="Zeta_carotene_desat/Oxidored"/>
</dbReference>